<evidence type="ECO:0000256" key="3">
    <source>
        <dbReference type="ARBA" id="ARBA00048267"/>
    </source>
</evidence>
<dbReference type="Gene3D" id="3.40.50.180">
    <property type="entry name" value="Methylesterase CheB, C-terminal domain"/>
    <property type="match status" value="1"/>
</dbReference>
<feature type="active site" evidence="4">
    <location>
        <position position="14"/>
    </location>
</feature>
<evidence type="ECO:0000256" key="4">
    <source>
        <dbReference type="PROSITE-ProRule" id="PRU00050"/>
    </source>
</evidence>
<name>A0ABT8R2W8_9BACT</name>
<proteinExistence type="predicted"/>
<evidence type="ECO:0000313" key="6">
    <source>
        <dbReference type="EMBL" id="MDO1445628.1"/>
    </source>
</evidence>
<feature type="active site" evidence="4">
    <location>
        <position position="133"/>
    </location>
</feature>
<keyword evidence="4" id="KW-0145">Chemotaxis</keyword>
<feature type="active site" evidence="4">
    <location>
        <position position="41"/>
    </location>
</feature>
<comment type="catalytic activity">
    <reaction evidence="3">
        <text>[protein]-L-glutamate 5-O-methyl ester + H2O = L-glutamyl-[protein] + methanol + H(+)</text>
        <dbReference type="Rhea" id="RHEA:23236"/>
        <dbReference type="Rhea" id="RHEA-COMP:10208"/>
        <dbReference type="Rhea" id="RHEA-COMP:10311"/>
        <dbReference type="ChEBI" id="CHEBI:15377"/>
        <dbReference type="ChEBI" id="CHEBI:15378"/>
        <dbReference type="ChEBI" id="CHEBI:17790"/>
        <dbReference type="ChEBI" id="CHEBI:29973"/>
        <dbReference type="ChEBI" id="CHEBI:82795"/>
        <dbReference type="EC" id="3.1.1.61"/>
    </reaction>
</comment>
<evidence type="ECO:0000259" key="5">
    <source>
        <dbReference type="PROSITE" id="PS50122"/>
    </source>
</evidence>
<dbReference type="SUPFAM" id="SSF52738">
    <property type="entry name" value="Methylesterase CheB, C-terminal domain"/>
    <property type="match status" value="1"/>
</dbReference>
<feature type="domain" description="CheB-type methylesterase" evidence="5">
    <location>
        <begin position="2"/>
        <end position="191"/>
    </location>
</feature>
<reference evidence="6" key="1">
    <citation type="submission" date="2023-07" db="EMBL/GenBank/DDBJ databases">
        <title>The genome sequence of Rhodocytophaga aerolata KACC 12507.</title>
        <authorList>
            <person name="Zhang X."/>
        </authorList>
    </citation>
    <scope>NUCLEOTIDE SEQUENCE</scope>
    <source>
        <strain evidence="6">KACC 12507</strain>
    </source>
</reference>
<dbReference type="Pfam" id="PF01339">
    <property type="entry name" value="CheB_methylest"/>
    <property type="match status" value="1"/>
</dbReference>
<keyword evidence="7" id="KW-1185">Reference proteome</keyword>
<comment type="caution">
    <text evidence="6">The sequence shown here is derived from an EMBL/GenBank/DDBJ whole genome shotgun (WGS) entry which is preliminary data.</text>
</comment>
<dbReference type="EMBL" id="JAUKPO010000002">
    <property type="protein sequence ID" value="MDO1445628.1"/>
    <property type="molecule type" value="Genomic_DNA"/>
</dbReference>
<evidence type="ECO:0000313" key="7">
    <source>
        <dbReference type="Proteomes" id="UP001168528"/>
    </source>
</evidence>
<evidence type="ECO:0000256" key="1">
    <source>
        <dbReference type="ARBA" id="ARBA00022801"/>
    </source>
</evidence>
<accession>A0ABT8R2W8</accession>
<dbReference type="PANTHER" id="PTHR42872">
    <property type="entry name" value="PROTEIN-GLUTAMATE METHYLESTERASE/PROTEIN-GLUTAMINE GLUTAMINASE"/>
    <property type="match status" value="1"/>
</dbReference>
<sequence length="194" mass="21413">MSHSNFYIVGVGASAGGYQAIWEFFSNIPPDSGAAFVIVQHLNREYRSIADKLLAKHTSLSIYWAQHNQPVEMNAVYILPENKVITIRNRHLYLRKRLPDEKINLTVDIFFESLARDVKEKAVGIIMSGLGSDGAHGVQAIHHYGGHVMVQEPNSTVFNSMPKMAINADSPDFILPPASLANALVKCIGININS</sequence>
<keyword evidence="1 4" id="KW-0378">Hydrolase</keyword>
<dbReference type="InterPro" id="IPR035909">
    <property type="entry name" value="CheB_C"/>
</dbReference>
<dbReference type="RefSeq" id="WP_302036431.1">
    <property type="nucleotide sequence ID" value="NZ_JAUKPO010000002.1"/>
</dbReference>
<dbReference type="InterPro" id="IPR000673">
    <property type="entry name" value="Sig_transdc_resp-reg_Me-estase"/>
</dbReference>
<dbReference type="CDD" id="cd16434">
    <property type="entry name" value="CheB-CheR_fusion"/>
    <property type="match status" value="1"/>
</dbReference>
<dbReference type="PANTHER" id="PTHR42872:SF6">
    <property type="entry name" value="PROTEIN-GLUTAMATE METHYLESTERASE_PROTEIN-GLUTAMINE GLUTAMINASE"/>
    <property type="match status" value="1"/>
</dbReference>
<dbReference type="Proteomes" id="UP001168528">
    <property type="component" value="Unassembled WGS sequence"/>
</dbReference>
<organism evidence="6 7">
    <name type="scientific">Rhodocytophaga aerolata</name>
    <dbReference type="NCBI Taxonomy" id="455078"/>
    <lineage>
        <taxon>Bacteria</taxon>
        <taxon>Pseudomonadati</taxon>
        <taxon>Bacteroidota</taxon>
        <taxon>Cytophagia</taxon>
        <taxon>Cytophagales</taxon>
        <taxon>Rhodocytophagaceae</taxon>
        <taxon>Rhodocytophaga</taxon>
    </lineage>
</organism>
<protein>
    <recommendedName>
        <fullName evidence="2">protein-glutamate methylesterase</fullName>
        <ecNumber evidence="2">3.1.1.61</ecNumber>
    </recommendedName>
</protein>
<gene>
    <name evidence="6" type="ORF">Q0590_05175</name>
</gene>
<dbReference type="EC" id="3.1.1.61" evidence="2"/>
<evidence type="ECO:0000256" key="2">
    <source>
        <dbReference type="ARBA" id="ARBA00039140"/>
    </source>
</evidence>
<dbReference type="PROSITE" id="PS50122">
    <property type="entry name" value="CHEB"/>
    <property type="match status" value="1"/>
</dbReference>